<reference evidence="1 2" key="1">
    <citation type="journal article" date="2023" name="Sci. Data">
        <title>Genome assembly of the Korean intertidal mud-creeper Batillaria attramentaria.</title>
        <authorList>
            <person name="Patra A.K."/>
            <person name="Ho P.T."/>
            <person name="Jun S."/>
            <person name="Lee S.J."/>
            <person name="Kim Y."/>
            <person name="Won Y.J."/>
        </authorList>
    </citation>
    <scope>NUCLEOTIDE SEQUENCE [LARGE SCALE GENOMIC DNA]</scope>
    <source>
        <strain evidence="1">Wonlab-2016</strain>
    </source>
</reference>
<evidence type="ECO:0000313" key="1">
    <source>
        <dbReference type="EMBL" id="KAK7479844.1"/>
    </source>
</evidence>
<keyword evidence="2" id="KW-1185">Reference proteome</keyword>
<organism evidence="1 2">
    <name type="scientific">Batillaria attramentaria</name>
    <dbReference type="NCBI Taxonomy" id="370345"/>
    <lineage>
        <taxon>Eukaryota</taxon>
        <taxon>Metazoa</taxon>
        <taxon>Spiralia</taxon>
        <taxon>Lophotrochozoa</taxon>
        <taxon>Mollusca</taxon>
        <taxon>Gastropoda</taxon>
        <taxon>Caenogastropoda</taxon>
        <taxon>Sorbeoconcha</taxon>
        <taxon>Cerithioidea</taxon>
        <taxon>Batillariidae</taxon>
        <taxon>Batillaria</taxon>
    </lineage>
</organism>
<dbReference type="Proteomes" id="UP001519460">
    <property type="component" value="Unassembled WGS sequence"/>
</dbReference>
<comment type="caution">
    <text evidence="1">The sequence shown here is derived from an EMBL/GenBank/DDBJ whole genome shotgun (WGS) entry which is preliminary data.</text>
</comment>
<gene>
    <name evidence="1" type="ORF">BaRGS_00028924</name>
</gene>
<accession>A0ABD0JYK7</accession>
<dbReference type="EMBL" id="JACVVK020000294">
    <property type="protein sequence ID" value="KAK7479844.1"/>
    <property type="molecule type" value="Genomic_DNA"/>
</dbReference>
<name>A0ABD0JYK7_9CAEN</name>
<sequence>VTPSQSPASPSKSQHVHVLEKTTPEAILQDELIPGELCCGAYGAYALCPELRHTRFVPDRHLDSCSVNVLYHTLCVEGVFDQGGRYAVCTRLQTNTIALAERCASDDRTDVGFVKQRRRERKRACGSLAFDLHVKPIRPTIPTGTSQPVPTPAPLLFVAALSVSSALR</sequence>
<evidence type="ECO:0000313" key="2">
    <source>
        <dbReference type="Proteomes" id="UP001519460"/>
    </source>
</evidence>
<protein>
    <submittedName>
        <fullName evidence="1">Uncharacterized protein</fullName>
    </submittedName>
</protein>
<proteinExistence type="predicted"/>
<feature type="non-terminal residue" evidence="1">
    <location>
        <position position="1"/>
    </location>
</feature>
<dbReference type="AlphaFoldDB" id="A0ABD0JYK7"/>